<dbReference type="Gene3D" id="2.60.120.970">
    <property type="match status" value="1"/>
</dbReference>
<evidence type="ECO:0000256" key="3">
    <source>
        <dbReference type="ARBA" id="ARBA00022729"/>
    </source>
</evidence>
<keyword evidence="3" id="KW-0732">Signal</keyword>
<name>A0ABX6D7L9_9BACI</name>
<comment type="subcellular location">
    <subcellularLocation>
        <location evidence="1">Secreted</location>
    </subcellularLocation>
</comment>
<dbReference type="EMBL" id="CP045835">
    <property type="protein sequence ID" value="QGG50742.1"/>
    <property type="molecule type" value="Genomic_DNA"/>
</dbReference>
<evidence type="ECO:0000256" key="2">
    <source>
        <dbReference type="ARBA" id="ARBA00022525"/>
    </source>
</evidence>
<dbReference type="RefSeq" id="WP_369595075.1">
    <property type="nucleotide sequence ID" value="NZ_CP045835.1"/>
</dbReference>
<keyword evidence="4" id="KW-0812">Transmembrane</keyword>
<organism evidence="6 7">
    <name type="scientific">Lysinibacillus pakistanensis</name>
    <dbReference type="NCBI Taxonomy" id="759811"/>
    <lineage>
        <taxon>Bacteria</taxon>
        <taxon>Bacillati</taxon>
        <taxon>Bacillota</taxon>
        <taxon>Bacilli</taxon>
        <taxon>Bacillales</taxon>
        <taxon>Bacillaceae</taxon>
        <taxon>Lysinibacillus</taxon>
    </lineage>
</organism>
<reference evidence="6 7" key="1">
    <citation type="submission" date="2019-11" db="EMBL/GenBank/DDBJ databases">
        <title>Whole Genome Sequencing and Comparative Genomic Analyses of Lysinibacillus pakistanensis LZH-9, a Halotolerant Strain with Excellent COD Removal Capability.</title>
        <authorList>
            <person name="Zhou H."/>
        </authorList>
    </citation>
    <scope>NUCLEOTIDE SEQUENCE [LARGE SCALE GENOMIC DNA]</scope>
    <source>
        <strain evidence="6 7">LZH-9</strain>
    </source>
</reference>
<evidence type="ECO:0000313" key="7">
    <source>
        <dbReference type="Proteomes" id="UP000373269"/>
    </source>
</evidence>
<evidence type="ECO:0000256" key="1">
    <source>
        <dbReference type="ARBA" id="ARBA00004613"/>
    </source>
</evidence>
<protein>
    <submittedName>
        <fullName evidence="6">DNRLRE domain-containing protein</fullName>
    </submittedName>
</protein>
<feature type="domain" description="Carbohydrate-binding module family 96" evidence="5">
    <location>
        <begin position="131"/>
        <end position="293"/>
    </location>
</feature>
<accession>A0ABX6D7L9</accession>
<feature type="transmembrane region" description="Helical" evidence="4">
    <location>
        <begin position="610"/>
        <end position="632"/>
    </location>
</feature>
<dbReference type="NCBIfam" id="NF033679">
    <property type="entry name" value="DNRLRE_dom"/>
    <property type="match status" value="1"/>
</dbReference>
<sequence>MESNISSNQKKQEIAISPIADTSFIYADTEIKPQNRLQAKYKLFAVGYSDLLVNLIVKQFEDADLSTEIIPRAIGTNEKETFITIVYRGNSHVLTEIQPYIHNFVEAEIDIRPHNRMVAIYEVQQPPIVTDSFNPTQDAFTREKVDYQSINYGEYTSMVVGRSDDDIWRSFVQFNLQSIHPSYILTDAKLRLYFSGSIPNDIQFELYNANKSWAETDITHLNRPTPIKLITDKYTVNAIASYVEFNVYTIVKDWTSLKLANNGFIVRLSNETSNGQVIFKTRESSQPPELLIHYYDSRIFSIGKSQHLTEIFIYKRQNSDKNTEITVASVFDFWDQGTEIYVHRKEVPLDVDILTDITVNKSFVNVEIIVAIPLESNTTAEISVRNPRIDKTNAEITINKPGIPAEISVRKGDNNIILTDICVSKPDIPVEIIIPYYEDSILLAVIEANDIYITEINTVIIVSNDIIKAEITPRIADQENLYTAITVSKYKIHSEIFVKYSNDLYVEIEAHVKSDIASEIMASIPLIPAEIIVQRYDNDDKQIEIFSAYTSIISTEIMVHRVDDLETAIDIKATSNMNAKLIISKPAIWSEITIPTWDESKIFTTIQPRIFMVNNIPAIIVVNGGVSGYAFIM</sequence>
<dbReference type="Pfam" id="PF24517">
    <property type="entry name" value="CBM96"/>
    <property type="match status" value="1"/>
</dbReference>
<evidence type="ECO:0000313" key="6">
    <source>
        <dbReference type="EMBL" id="QGG50742.1"/>
    </source>
</evidence>
<evidence type="ECO:0000256" key="4">
    <source>
        <dbReference type="SAM" id="Phobius"/>
    </source>
</evidence>
<keyword evidence="7" id="KW-1185">Reference proteome</keyword>
<keyword evidence="2" id="KW-0964">Secreted</keyword>
<evidence type="ECO:0000259" key="5">
    <source>
        <dbReference type="Pfam" id="PF24517"/>
    </source>
</evidence>
<dbReference type="Proteomes" id="UP000373269">
    <property type="component" value="Chromosome"/>
</dbReference>
<keyword evidence="4" id="KW-1133">Transmembrane helix</keyword>
<proteinExistence type="predicted"/>
<gene>
    <name evidence="6" type="ORF">GDS87_07150</name>
</gene>
<dbReference type="InterPro" id="IPR055372">
    <property type="entry name" value="CBM96"/>
</dbReference>
<keyword evidence="4" id="KW-0472">Membrane</keyword>